<evidence type="ECO:0000256" key="8">
    <source>
        <dbReference type="SAM" id="Phobius"/>
    </source>
</evidence>
<feature type="transmembrane region" description="Helical" evidence="8">
    <location>
        <begin position="79"/>
        <end position="96"/>
    </location>
</feature>
<accession>I0IQQ1</accession>
<evidence type="ECO:0000259" key="9">
    <source>
        <dbReference type="Pfam" id="PF12832"/>
    </source>
</evidence>
<evidence type="ECO:0000256" key="2">
    <source>
        <dbReference type="ARBA" id="ARBA00022448"/>
    </source>
</evidence>
<reference evidence="11" key="2">
    <citation type="submission" date="2012-03" db="EMBL/GenBank/DDBJ databases">
        <title>The complete genome sequence of the pioneer microbe on fresh volcanic deposit, Leptospirillum ferrooxidans strain C2-3.</title>
        <authorList>
            <person name="Fujimura R."/>
            <person name="Sato Y."/>
            <person name="Nishizawa T."/>
            <person name="Nanba K."/>
            <person name="Oshima K."/>
            <person name="Hattori M."/>
            <person name="Kamijo T."/>
            <person name="Ohta H."/>
        </authorList>
    </citation>
    <scope>NUCLEOTIDE SEQUENCE [LARGE SCALE GENOMIC DNA]</scope>
    <source>
        <strain evidence="11">C2-3</strain>
    </source>
</reference>
<feature type="transmembrane region" description="Helical" evidence="8">
    <location>
        <begin position="336"/>
        <end position="360"/>
    </location>
</feature>
<dbReference type="RefSeq" id="WP_014450084.1">
    <property type="nucleotide sequence ID" value="NC_017094.1"/>
</dbReference>
<reference evidence="10 11" key="1">
    <citation type="journal article" date="2012" name="J. Bacteriol.">
        <title>Complete Genome Sequence of Leptospirillum ferrooxidans Strain C2-3, Isolated from a Fresh Volcanic Ash Deposit on the Island of Miyake, Japan.</title>
        <authorList>
            <person name="Fujimura R."/>
            <person name="Sato Y."/>
            <person name="Nishizawa T."/>
            <person name="Oshima K."/>
            <person name="Kim S.-W."/>
            <person name="Hattori M."/>
            <person name="Kamijo T."/>
            <person name="Ohta H."/>
        </authorList>
    </citation>
    <scope>NUCLEOTIDE SEQUENCE [LARGE SCALE GENOMIC DNA]</scope>
    <source>
        <strain evidence="10 11">C2-3</strain>
    </source>
</reference>
<dbReference type="Gene3D" id="1.20.1250.20">
    <property type="entry name" value="MFS general substrate transporter like domains"/>
    <property type="match status" value="2"/>
</dbReference>
<sequence length="396" mass="43732">MEFSKKEIAPKIWPGIVWIPLFANGLMGEFVWPFISIILQGNGLQDSSIGLVLGFGNLLPLIFRVPLGYVLDRIASPSRFLLLLFLLPLPLLLIAFTSVHDAFYGVVLALLLWVGRLPYLPLSLALFDRKDAAPATRKALNSFVLVQHFILGIVGLFAGVALYFFSISSALEAVGVLTLLLNIWIVSTHTPAPDRISPKTQSPRILFPGKAEIWMLLAFFSFHFVNAPLLPFTELFLRGITKNSSFIPLVSALAELTMVIMSLVYARWLSRLPITKVILAGFLAQPLRLLALANAHSPWAILAIAILDGWGAGLFAMTSLIWARERVGENQMFNQFVGYIDLAVVLGGVLGSFTAGAMISKWGFSGFAARDIWPSLLPPLFLFFYLFFARKEAVSH</sequence>
<dbReference type="SUPFAM" id="SSF103473">
    <property type="entry name" value="MFS general substrate transporter"/>
    <property type="match status" value="1"/>
</dbReference>
<feature type="transmembrane region" description="Helical" evidence="8">
    <location>
        <begin position="299"/>
        <end position="324"/>
    </location>
</feature>
<evidence type="ECO:0000256" key="6">
    <source>
        <dbReference type="ARBA" id="ARBA00022989"/>
    </source>
</evidence>
<evidence type="ECO:0000256" key="3">
    <source>
        <dbReference type="ARBA" id="ARBA00022475"/>
    </source>
</evidence>
<dbReference type="PATRIC" id="fig|1162668.3.peg.2283"/>
<dbReference type="PANTHER" id="PTHR23522:SF10">
    <property type="entry name" value="3-PHENYLPROPIONIC ACID TRANSPORTER-RELATED"/>
    <property type="match status" value="1"/>
</dbReference>
<dbReference type="PANTHER" id="PTHR23522">
    <property type="entry name" value="BLL5896 PROTEIN"/>
    <property type="match status" value="1"/>
</dbReference>
<keyword evidence="6 8" id="KW-1133">Transmembrane helix</keyword>
<dbReference type="STRING" id="1162668.LFE_1922"/>
<organism evidence="10 11">
    <name type="scientific">Leptospirillum ferrooxidans (strain C2-3)</name>
    <dbReference type="NCBI Taxonomy" id="1162668"/>
    <lineage>
        <taxon>Bacteria</taxon>
        <taxon>Pseudomonadati</taxon>
        <taxon>Nitrospirota</taxon>
        <taxon>Nitrospiria</taxon>
        <taxon>Nitrospirales</taxon>
        <taxon>Nitrospiraceae</taxon>
        <taxon>Leptospirillum</taxon>
    </lineage>
</organism>
<dbReference type="eggNOG" id="COG2814">
    <property type="taxonomic scope" value="Bacteria"/>
</dbReference>
<keyword evidence="11" id="KW-1185">Reference proteome</keyword>
<feature type="transmembrane region" description="Helical" evidence="8">
    <location>
        <begin position="139"/>
        <end position="165"/>
    </location>
</feature>
<keyword evidence="3" id="KW-1003">Cell membrane</keyword>
<dbReference type="Pfam" id="PF12832">
    <property type="entry name" value="MFS_1_like"/>
    <property type="match status" value="1"/>
</dbReference>
<feature type="transmembrane region" description="Helical" evidence="8">
    <location>
        <begin position="245"/>
        <end position="265"/>
    </location>
</feature>
<dbReference type="InterPro" id="IPR024989">
    <property type="entry name" value="MFS_assoc_dom"/>
</dbReference>
<dbReference type="OrthoDB" id="9816327at2"/>
<keyword evidence="2" id="KW-0813">Transport</keyword>
<keyword evidence="5 8" id="KW-0812">Transmembrane</keyword>
<feature type="transmembrane region" description="Helical" evidence="8">
    <location>
        <begin position="47"/>
        <end position="67"/>
    </location>
</feature>
<feature type="transmembrane region" description="Helical" evidence="8">
    <location>
        <begin position="213"/>
        <end position="233"/>
    </location>
</feature>
<dbReference type="AlphaFoldDB" id="I0IQQ1"/>
<feature type="domain" description="Major facilitator superfamily associated" evidence="9">
    <location>
        <begin position="32"/>
        <end position="360"/>
    </location>
</feature>
<feature type="transmembrane region" description="Helical" evidence="8">
    <location>
        <begin position="102"/>
        <end position="127"/>
    </location>
</feature>
<dbReference type="InterPro" id="IPR036259">
    <property type="entry name" value="MFS_trans_sf"/>
</dbReference>
<feature type="transmembrane region" description="Helical" evidence="8">
    <location>
        <begin position="12"/>
        <end position="35"/>
    </location>
</feature>
<dbReference type="EMBL" id="AP012342">
    <property type="protein sequence ID" value="BAM07600.1"/>
    <property type="molecule type" value="Genomic_DNA"/>
</dbReference>
<dbReference type="KEGG" id="lfc:LFE_1922"/>
<evidence type="ECO:0000313" key="10">
    <source>
        <dbReference type="EMBL" id="BAM07600.1"/>
    </source>
</evidence>
<comment type="subcellular location">
    <subcellularLocation>
        <location evidence="1">Cell inner membrane</location>
        <topology evidence="1">Multi-pass membrane protein</topology>
    </subcellularLocation>
</comment>
<dbReference type="HOGENOM" id="CLU_688487_0_0_0"/>
<evidence type="ECO:0000256" key="7">
    <source>
        <dbReference type="ARBA" id="ARBA00023136"/>
    </source>
</evidence>
<keyword evidence="4" id="KW-0997">Cell inner membrane</keyword>
<proteinExistence type="predicted"/>
<dbReference type="Proteomes" id="UP000007382">
    <property type="component" value="Chromosome"/>
</dbReference>
<protein>
    <submittedName>
        <fullName evidence="10">Putative major facilitator superfamily transporter</fullName>
    </submittedName>
</protein>
<keyword evidence="7 8" id="KW-0472">Membrane</keyword>
<evidence type="ECO:0000313" key="11">
    <source>
        <dbReference type="Proteomes" id="UP000007382"/>
    </source>
</evidence>
<dbReference type="GO" id="GO:0005886">
    <property type="term" value="C:plasma membrane"/>
    <property type="evidence" value="ECO:0007669"/>
    <property type="project" value="UniProtKB-SubCell"/>
</dbReference>
<evidence type="ECO:0000256" key="5">
    <source>
        <dbReference type="ARBA" id="ARBA00022692"/>
    </source>
</evidence>
<name>I0IQQ1_LEPFC</name>
<gene>
    <name evidence="10" type="ordered locus">LFE_1922</name>
</gene>
<evidence type="ECO:0000256" key="1">
    <source>
        <dbReference type="ARBA" id="ARBA00004429"/>
    </source>
</evidence>
<evidence type="ECO:0000256" key="4">
    <source>
        <dbReference type="ARBA" id="ARBA00022519"/>
    </source>
</evidence>
<feature type="transmembrane region" description="Helical" evidence="8">
    <location>
        <begin position="372"/>
        <end position="389"/>
    </location>
</feature>